<feature type="compositionally biased region" description="Low complexity" evidence="1">
    <location>
        <begin position="105"/>
        <end position="124"/>
    </location>
</feature>
<dbReference type="EMBL" id="NMQU01000161">
    <property type="protein sequence ID" value="OXM43047.1"/>
    <property type="molecule type" value="Genomic_DNA"/>
</dbReference>
<accession>A0A229R8T7</accession>
<reference evidence="2 3" key="1">
    <citation type="submission" date="2017-07" db="EMBL/GenBank/DDBJ databases">
        <title>Amycolatopsis alba DSM 44262 Genome sequencing and assembly.</title>
        <authorList>
            <person name="Kaur N."/>
            <person name="Mayilraj S."/>
        </authorList>
    </citation>
    <scope>NUCLEOTIDE SEQUENCE [LARGE SCALE GENOMIC DNA]</scope>
    <source>
        <strain evidence="2 3">DSM 44262</strain>
    </source>
</reference>
<sequence>MRDRLAKLERALELEGLGKRQAEIDKAKAEAAAALHAVVREQENAVVRLGSIVMIKRAGDLVVFTVSEMQAAVLEKHSELLRDPLAALKFLHDGQSPGHDTWDLAAGPDPTTTGNTTPDTNAGPESPDATPT</sequence>
<evidence type="ECO:0000313" key="3">
    <source>
        <dbReference type="Proteomes" id="UP000215563"/>
    </source>
</evidence>
<proteinExistence type="predicted"/>
<dbReference type="AlphaFoldDB" id="A0A229R8T7"/>
<dbReference type="Proteomes" id="UP000215563">
    <property type="component" value="Unassembled WGS sequence"/>
</dbReference>
<dbReference type="OrthoDB" id="3482507at2"/>
<keyword evidence="3" id="KW-1185">Reference proteome</keyword>
<name>A0A229R8T7_AMYAL</name>
<protein>
    <submittedName>
        <fullName evidence="2">Uncharacterized protein</fullName>
    </submittedName>
</protein>
<dbReference type="RefSeq" id="WP_020634909.1">
    <property type="nucleotide sequence ID" value="NZ_KB913032.1"/>
</dbReference>
<feature type="region of interest" description="Disordered" evidence="1">
    <location>
        <begin position="97"/>
        <end position="132"/>
    </location>
</feature>
<comment type="caution">
    <text evidence="2">The sequence shown here is derived from an EMBL/GenBank/DDBJ whole genome shotgun (WGS) entry which is preliminary data.</text>
</comment>
<evidence type="ECO:0000256" key="1">
    <source>
        <dbReference type="SAM" id="MobiDB-lite"/>
    </source>
</evidence>
<evidence type="ECO:0000313" key="2">
    <source>
        <dbReference type="EMBL" id="OXM43047.1"/>
    </source>
</evidence>
<organism evidence="2 3">
    <name type="scientific">Amycolatopsis alba DSM 44262</name>
    <dbReference type="NCBI Taxonomy" id="1125972"/>
    <lineage>
        <taxon>Bacteria</taxon>
        <taxon>Bacillati</taxon>
        <taxon>Actinomycetota</taxon>
        <taxon>Actinomycetes</taxon>
        <taxon>Pseudonocardiales</taxon>
        <taxon>Pseudonocardiaceae</taxon>
        <taxon>Amycolatopsis</taxon>
    </lineage>
</organism>
<gene>
    <name evidence="2" type="ORF">CFP75_40095</name>
</gene>